<protein>
    <submittedName>
        <fullName evidence="2">Unannotated protein</fullName>
    </submittedName>
</protein>
<accession>A0A6J7M6R5</accession>
<feature type="region of interest" description="Disordered" evidence="1">
    <location>
        <begin position="33"/>
        <end position="56"/>
    </location>
</feature>
<organism evidence="2">
    <name type="scientific">freshwater metagenome</name>
    <dbReference type="NCBI Taxonomy" id="449393"/>
    <lineage>
        <taxon>unclassified sequences</taxon>
        <taxon>metagenomes</taxon>
        <taxon>ecological metagenomes</taxon>
    </lineage>
</organism>
<dbReference type="AlphaFoldDB" id="A0A6J7M6R5"/>
<sequence>MQVIHEVTARRLNVNEARDSGADAVNIVDGQIDAEPSGDGEQVHDGVGRSADRGKGHDRVVERGLGEKRGEGALLADEFDRKPAGGM</sequence>
<reference evidence="2" key="1">
    <citation type="submission" date="2020-05" db="EMBL/GenBank/DDBJ databases">
        <authorList>
            <person name="Chiriac C."/>
            <person name="Salcher M."/>
            <person name="Ghai R."/>
            <person name="Kavagutti S V."/>
        </authorList>
    </citation>
    <scope>NUCLEOTIDE SEQUENCE</scope>
</reference>
<dbReference type="EMBL" id="CAFBOM010000010">
    <property type="protein sequence ID" value="CAB4974243.1"/>
    <property type="molecule type" value="Genomic_DNA"/>
</dbReference>
<gene>
    <name evidence="2" type="ORF">UFOPK3957_00115</name>
</gene>
<name>A0A6J7M6R5_9ZZZZ</name>
<feature type="compositionally biased region" description="Basic and acidic residues" evidence="1">
    <location>
        <begin position="41"/>
        <end position="56"/>
    </location>
</feature>
<evidence type="ECO:0000313" key="2">
    <source>
        <dbReference type="EMBL" id="CAB4974243.1"/>
    </source>
</evidence>
<proteinExistence type="predicted"/>
<evidence type="ECO:0000256" key="1">
    <source>
        <dbReference type="SAM" id="MobiDB-lite"/>
    </source>
</evidence>